<comment type="subcellular location">
    <subcellularLocation>
        <location evidence="1 9">Nucleus</location>
    </subcellularLocation>
</comment>
<dbReference type="GO" id="GO:0003713">
    <property type="term" value="F:transcription coactivator activity"/>
    <property type="evidence" value="ECO:0007669"/>
    <property type="project" value="TreeGrafter"/>
</dbReference>
<proteinExistence type="inferred from homology"/>
<organism evidence="13 14">
    <name type="scientific">Ditylenchus dipsaci</name>
    <dbReference type="NCBI Taxonomy" id="166011"/>
    <lineage>
        <taxon>Eukaryota</taxon>
        <taxon>Metazoa</taxon>
        <taxon>Ecdysozoa</taxon>
        <taxon>Nematoda</taxon>
        <taxon>Chromadorea</taxon>
        <taxon>Rhabditida</taxon>
        <taxon>Tylenchina</taxon>
        <taxon>Tylenchomorpha</taxon>
        <taxon>Sphaerularioidea</taxon>
        <taxon>Anguinidae</taxon>
        <taxon>Anguininae</taxon>
        <taxon>Ditylenchus</taxon>
    </lineage>
</organism>
<evidence type="ECO:0000256" key="10">
    <source>
        <dbReference type="SAM" id="MobiDB-lite"/>
    </source>
</evidence>
<evidence type="ECO:0000256" key="2">
    <source>
        <dbReference type="ARBA" id="ARBA00009354"/>
    </source>
</evidence>
<dbReference type="PANTHER" id="PTHR48249">
    <property type="entry name" value="MEDIATOR OF RNA POLYMERASE II TRANSCRIPTION SUBUNIT 13"/>
    <property type="match status" value="1"/>
</dbReference>
<evidence type="ECO:0000313" key="14">
    <source>
        <dbReference type="WBParaSite" id="jg7398"/>
    </source>
</evidence>
<dbReference type="AlphaFoldDB" id="A0A915EP20"/>
<keyword evidence="7 9" id="KW-0804">Transcription</keyword>
<keyword evidence="13" id="KW-1185">Reference proteome</keyword>
<comment type="similarity">
    <text evidence="2 9">Belongs to the Mediator complex subunit 13 family.</text>
</comment>
<feature type="region of interest" description="Disordered" evidence="10">
    <location>
        <begin position="792"/>
        <end position="828"/>
    </location>
</feature>
<evidence type="ECO:0000256" key="3">
    <source>
        <dbReference type="ARBA" id="ARBA00019618"/>
    </source>
</evidence>
<reference evidence="14" key="1">
    <citation type="submission" date="2022-11" db="UniProtKB">
        <authorList>
            <consortium name="WormBaseParasite"/>
        </authorList>
    </citation>
    <scope>IDENTIFICATION</scope>
</reference>
<dbReference type="WBParaSite" id="jg7398">
    <property type="protein sequence ID" value="jg7398"/>
    <property type="gene ID" value="jg7398"/>
</dbReference>
<evidence type="ECO:0000313" key="13">
    <source>
        <dbReference type="Proteomes" id="UP000887574"/>
    </source>
</evidence>
<feature type="compositionally biased region" description="Low complexity" evidence="10">
    <location>
        <begin position="395"/>
        <end position="417"/>
    </location>
</feature>
<feature type="compositionally biased region" description="Low complexity" evidence="10">
    <location>
        <begin position="792"/>
        <end position="808"/>
    </location>
</feature>
<keyword evidence="8 9" id="KW-0539">Nucleus</keyword>
<feature type="compositionally biased region" description="Low complexity" evidence="10">
    <location>
        <begin position="816"/>
        <end position="826"/>
    </location>
</feature>
<dbReference type="GO" id="GO:0045944">
    <property type="term" value="P:positive regulation of transcription by RNA polymerase II"/>
    <property type="evidence" value="ECO:0007669"/>
    <property type="project" value="TreeGrafter"/>
</dbReference>
<dbReference type="InterPro" id="IPR009401">
    <property type="entry name" value="Med13_C"/>
</dbReference>
<comment type="subunit">
    <text evidence="9">Component of the Mediator complex.</text>
</comment>
<name>A0A915EP20_9BILA</name>
<dbReference type="Proteomes" id="UP000887574">
    <property type="component" value="Unplaced"/>
</dbReference>
<dbReference type="Pfam" id="PF18296">
    <property type="entry name" value="MID_MedPIWI"/>
    <property type="match status" value="1"/>
</dbReference>
<dbReference type="GO" id="GO:0016592">
    <property type="term" value="C:mediator complex"/>
    <property type="evidence" value="ECO:0007669"/>
    <property type="project" value="InterPro"/>
</dbReference>
<feature type="region of interest" description="Disordered" evidence="10">
    <location>
        <begin position="395"/>
        <end position="449"/>
    </location>
</feature>
<evidence type="ECO:0000256" key="8">
    <source>
        <dbReference type="ARBA" id="ARBA00023242"/>
    </source>
</evidence>
<evidence type="ECO:0000256" key="9">
    <source>
        <dbReference type="RuleBase" id="RU364134"/>
    </source>
</evidence>
<evidence type="ECO:0000256" key="7">
    <source>
        <dbReference type="ARBA" id="ARBA00023163"/>
    </source>
</evidence>
<accession>A0A915EP20</accession>
<protein>
    <recommendedName>
        <fullName evidence="3 9">Mediator of RNA polymerase II transcription subunit 13</fullName>
    </recommendedName>
</protein>
<evidence type="ECO:0000256" key="1">
    <source>
        <dbReference type="ARBA" id="ARBA00004123"/>
    </source>
</evidence>
<feature type="compositionally biased region" description="Polar residues" evidence="10">
    <location>
        <begin position="334"/>
        <end position="347"/>
    </location>
</feature>
<feature type="compositionally biased region" description="Low complexity" evidence="10">
    <location>
        <begin position="363"/>
        <end position="377"/>
    </location>
</feature>
<evidence type="ECO:0000259" key="12">
    <source>
        <dbReference type="Pfam" id="PF18296"/>
    </source>
</evidence>
<feature type="domain" description="Mediator complex subunit Med13 C-terminal" evidence="11">
    <location>
        <begin position="639"/>
        <end position="795"/>
    </location>
</feature>
<evidence type="ECO:0000256" key="4">
    <source>
        <dbReference type="ARBA" id="ARBA00022491"/>
    </source>
</evidence>
<evidence type="ECO:0000259" key="11">
    <source>
        <dbReference type="Pfam" id="PF06333"/>
    </source>
</evidence>
<evidence type="ECO:0000256" key="6">
    <source>
        <dbReference type="ARBA" id="ARBA00023159"/>
    </source>
</evidence>
<dbReference type="InterPro" id="IPR051139">
    <property type="entry name" value="Mediator_complx_sub13"/>
</dbReference>
<dbReference type="InterPro" id="IPR041285">
    <property type="entry name" value="MID_MedPIWI"/>
</dbReference>
<evidence type="ECO:0000256" key="5">
    <source>
        <dbReference type="ARBA" id="ARBA00023015"/>
    </source>
</evidence>
<keyword evidence="4 9" id="KW-0678">Repressor</keyword>
<dbReference type="Pfam" id="PF06333">
    <property type="entry name" value="Med13_C"/>
    <property type="match status" value="1"/>
</dbReference>
<feature type="domain" description="MID" evidence="12">
    <location>
        <begin position="204"/>
        <end position="583"/>
    </location>
</feature>
<keyword evidence="6 9" id="KW-0010">Activator</keyword>
<sequence length="837" mass="92556">MPDHWSGFCVPSSSDPMQQQSRCSCGFSAVRHRYLCGAGAGNNSGLWGLFPEDLNEACGDRAQRRQQLNFASKAVVARQVWFNPNNMVRSAYYLGDFSDSVFDNKNQRGAVTTALPMTYSVSRVDSVELNQIMSSIVGIAVSSSGLQKELNRPSKSHQPVFHPWESSGANPNIVVATEREPVTTNPQLVNAWEKLALAPYDQTKDVLYLAVVPDNNVVAEKCRVFLEELSNMYEKCRFGSHVKMQTKDSPRDAIIKVGHQRLNGMNPGPSTNGHNGSLQAFLNAFEEGKYLEDKKGLTSKLRGFIENYERELTQFFRANEHTLFERRAYHESIQRNNQHQHYTSLATSSDSSSMPPPAVPIQSPSSILSSASGPASGNCTAHLSVGPMAGVVQVQLSPSGQPLPGQPQQQSPNPLSNIAPGMEELTPESQQNGGTPNPHLQQQQQQQLDQANAIIEANIEKTVEEMLSLESPSYLPHVIVIYLINPFSFGSEAHHAIFARLANVALMRVFNCFLQQLDIRRRPQIQMEMLSLQSLYDYTAFAADPLREDRQSMESVENFTCRDKMSAQDCLRRTAFSVYSQSRLLMAENTRGVLPKSMTRFGPTSAMSDILDSLKSRPSTRLYKSVSPAPPTTPKLQIVNTEDRVLFVTYCFIADEWLCGAVTDEQGHLLDNVLINLFVPPAQNPNGNNMKWRHKKPITDIRLHTTSLALHPKCARHGHQELETGYWKAWTEILSKRNLRSYNSSLKNSVNSPNGCKTCSVAPVSQVISACLVSTEPELHLRIFPGSSENGNGNGSFSGSSFQSSGQASSGGGGSSKSAKSKSPPQWQCLPVWMTRL</sequence>
<feature type="compositionally biased region" description="Polar residues" evidence="10">
    <location>
        <begin position="427"/>
        <end position="440"/>
    </location>
</feature>
<dbReference type="PANTHER" id="PTHR48249:SF3">
    <property type="entry name" value="MEDIATOR OF RNA POLYMERASE II TRANSCRIPTION SUBUNIT 13"/>
    <property type="match status" value="1"/>
</dbReference>
<feature type="region of interest" description="Disordered" evidence="10">
    <location>
        <begin position="334"/>
        <end position="379"/>
    </location>
</feature>
<comment type="function">
    <text evidence="9">Component of the Mediator complex, a coactivator involved in regulated transcription of nearly all RNA polymerase II-dependent genes. Mediator functions as a bridge to convey information from gene-specific regulatory proteins to the basal RNA polymerase II transcription machinery. Mediator is recruited to promoters by direct interactions with regulatory proteins and serves as a scaffold for the assembly of a functional preinitiation complex with RNA polymerase II and the general transcription factors.</text>
</comment>
<keyword evidence="5 9" id="KW-0805">Transcription regulation</keyword>